<dbReference type="EMBL" id="BDGG01000003">
    <property type="protein sequence ID" value="GAU96093.1"/>
    <property type="molecule type" value="Genomic_DNA"/>
</dbReference>
<dbReference type="Proteomes" id="UP000186922">
    <property type="component" value="Unassembled WGS sequence"/>
</dbReference>
<accession>A0A1D1VB46</accession>
<evidence type="ECO:0000313" key="2">
    <source>
        <dbReference type="EMBL" id="GAU96093.1"/>
    </source>
</evidence>
<comment type="caution">
    <text evidence="2">The sequence shown here is derived from an EMBL/GenBank/DDBJ whole genome shotgun (WGS) entry which is preliminary data.</text>
</comment>
<evidence type="ECO:0000256" key="1">
    <source>
        <dbReference type="SAM" id="MobiDB-lite"/>
    </source>
</evidence>
<gene>
    <name evidence="2" type="primary">RvY_07584-1</name>
    <name evidence="2" type="synonym">RvY_07584.1</name>
    <name evidence="2" type="ORF">RvY_07584</name>
</gene>
<keyword evidence="3" id="KW-1185">Reference proteome</keyword>
<feature type="region of interest" description="Disordered" evidence="1">
    <location>
        <begin position="585"/>
        <end position="612"/>
    </location>
</feature>
<reference evidence="2 3" key="1">
    <citation type="journal article" date="2016" name="Nat. Commun.">
        <title>Extremotolerant tardigrade genome and improved radiotolerance of human cultured cells by tardigrade-unique protein.</title>
        <authorList>
            <person name="Hashimoto T."/>
            <person name="Horikawa D.D."/>
            <person name="Saito Y."/>
            <person name="Kuwahara H."/>
            <person name="Kozuka-Hata H."/>
            <person name="Shin-I T."/>
            <person name="Minakuchi Y."/>
            <person name="Ohishi K."/>
            <person name="Motoyama A."/>
            <person name="Aizu T."/>
            <person name="Enomoto A."/>
            <person name="Kondo K."/>
            <person name="Tanaka S."/>
            <person name="Hara Y."/>
            <person name="Koshikawa S."/>
            <person name="Sagara H."/>
            <person name="Miura T."/>
            <person name="Yokobori S."/>
            <person name="Miyagawa K."/>
            <person name="Suzuki Y."/>
            <person name="Kubo T."/>
            <person name="Oyama M."/>
            <person name="Kohara Y."/>
            <person name="Fujiyama A."/>
            <person name="Arakawa K."/>
            <person name="Katayama T."/>
            <person name="Toyoda A."/>
            <person name="Kunieda T."/>
        </authorList>
    </citation>
    <scope>NUCLEOTIDE SEQUENCE [LARGE SCALE GENOMIC DNA]</scope>
    <source>
        <strain evidence="2 3">YOKOZUNA-1</strain>
    </source>
</reference>
<dbReference type="OrthoDB" id="10064535at2759"/>
<evidence type="ECO:0000313" key="3">
    <source>
        <dbReference type="Proteomes" id="UP000186922"/>
    </source>
</evidence>
<dbReference type="STRING" id="947166.A0A1D1VB46"/>
<organism evidence="2 3">
    <name type="scientific">Ramazzottius varieornatus</name>
    <name type="common">Water bear</name>
    <name type="synonym">Tardigrade</name>
    <dbReference type="NCBI Taxonomy" id="947166"/>
    <lineage>
        <taxon>Eukaryota</taxon>
        <taxon>Metazoa</taxon>
        <taxon>Ecdysozoa</taxon>
        <taxon>Tardigrada</taxon>
        <taxon>Eutardigrada</taxon>
        <taxon>Parachela</taxon>
        <taxon>Hypsibioidea</taxon>
        <taxon>Ramazzottiidae</taxon>
        <taxon>Ramazzottius</taxon>
    </lineage>
</organism>
<protein>
    <submittedName>
        <fullName evidence="2">Uncharacterized protein</fullName>
    </submittedName>
</protein>
<dbReference type="AlphaFoldDB" id="A0A1D1VB46"/>
<name>A0A1D1VB46_RAMVA</name>
<proteinExistence type="predicted"/>
<sequence length="612" mass="70594">MIICESRRILRHCCRMKRLEGWLTPQLLRHFAGALDIPVPRLDAPEGSSTVYRSLPGMQYYIRVAPWGPQVPQALAGEEHHTILTQLEMTAADVVPNTNTRGKAKDKFDVSADHFQLISETLKKYNVPSYEVEKNPGLFSMVPSDLEDSLEIFRELGWEMMTGDMLTFHSMILTKKSAKDVVNSSNYSVTRSILRNLLKELKIDEAQHQEVLDVVNEDTANYLTLHECRILAFRKFLQCIFTVPAEIQSMFKTIMRAAGPHRPLKSLQGTFEHLINDFKLAPKQVLKYKSLLMKHDKHFKDLLQNSPKFHGTDLRVIASSYPLIVHPNSRRIKETEEILIKYGITHSQAARVLMITSVTTETLERRLQALKRDPELWKYHEDPDFLRIVVYYPDAMRRVSFLRSMQVRDFGVQILVCPRNRFHVALNRGAYTGPQQRVRPSQLISVAEWLEMPVTDVRKRIRDQLKFPPRYEATNTTDIQKVVSAMKSNGITKDQFLQCLSIALYPSHVVEKYLNEVIFDPTNEERRSRPNFLHYVLYAIEKASNFGGPQAWAFSGIDSLEDDLPVNDTARLVGMRNTLNESIQKRLRSEKEGMSTDEQRDGAKSEDEWFKS</sequence>